<feature type="domain" description="CCHC-type" evidence="3">
    <location>
        <begin position="146"/>
        <end position="161"/>
    </location>
</feature>
<keyword evidence="5" id="KW-1185">Reference proteome</keyword>
<dbReference type="Proteomes" id="UP001151760">
    <property type="component" value="Unassembled WGS sequence"/>
</dbReference>
<reference evidence="4" key="2">
    <citation type="submission" date="2022-01" db="EMBL/GenBank/DDBJ databases">
        <authorList>
            <person name="Yamashiro T."/>
            <person name="Shiraishi A."/>
            <person name="Satake H."/>
            <person name="Nakayama K."/>
        </authorList>
    </citation>
    <scope>NUCLEOTIDE SEQUENCE</scope>
</reference>
<organism evidence="4 5">
    <name type="scientific">Tanacetum coccineum</name>
    <dbReference type="NCBI Taxonomy" id="301880"/>
    <lineage>
        <taxon>Eukaryota</taxon>
        <taxon>Viridiplantae</taxon>
        <taxon>Streptophyta</taxon>
        <taxon>Embryophyta</taxon>
        <taxon>Tracheophyta</taxon>
        <taxon>Spermatophyta</taxon>
        <taxon>Magnoliopsida</taxon>
        <taxon>eudicotyledons</taxon>
        <taxon>Gunneridae</taxon>
        <taxon>Pentapetalae</taxon>
        <taxon>asterids</taxon>
        <taxon>campanulids</taxon>
        <taxon>Asterales</taxon>
        <taxon>Asteraceae</taxon>
        <taxon>Asteroideae</taxon>
        <taxon>Anthemideae</taxon>
        <taxon>Anthemidinae</taxon>
        <taxon>Tanacetum</taxon>
    </lineage>
</organism>
<keyword evidence="1" id="KW-0862">Zinc</keyword>
<dbReference type="PROSITE" id="PS50158">
    <property type="entry name" value="ZF_CCHC"/>
    <property type="match status" value="1"/>
</dbReference>
<dbReference type="SUPFAM" id="SSF57756">
    <property type="entry name" value="Retrovirus zinc finger-like domains"/>
    <property type="match status" value="1"/>
</dbReference>
<reference evidence="4" key="1">
    <citation type="journal article" date="2022" name="Int. J. Mol. Sci.">
        <title>Draft Genome of Tanacetum Coccineum: Genomic Comparison of Closely Related Tanacetum-Family Plants.</title>
        <authorList>
            <person name="Yamashiro T."/>
            <person name="Shiraishi A."/>
            <person name="Nakayama K."/>
            <person name="Satake H."/>
        </authorList>
    </citation>
    <scope>NUCLEOTIDE SEQUENCE</scope>
</reference>
<evidence type="ECO:0000256" key="2">
    <source>
        <dbReference type="SAM" id="MobiDB-lite"/>
    </source>
</evidence>
<evidence type="ECO:0000256" key="1">
    <source>
        <dbReference type="PROSITE-ProRule" id="PRU00047"/>
    </source>
</evidence>
<feature type="compositionally biased region" description="Acidic residues" evidence="2">
    <location>
        <begin position="194"/>
        <end position="235"/>
    </location>
</feature>
<evidence type="ECO:0000313" key="4">
    <source>
        <dbReference type="EMBL" id="GJT83224.1"/>
    </source>
</evidence>
<sequence length="235" mass="27060">MNTIPRNYISCRWCKNPLPNHLRGKRHRYNPYIEESEVLATEIYSTVEDCINILRNDPDKLRVFLSKVKDLKKDLEIDAPSQNAPQNKDALYEDLLGVKAPVRVSIKNPKKCPNKSHRRFKGAAEKGKAIKKARINRKVPFKPRECSKCGQVGHNRRTCDKKKIDDADYAANKQAYREAHKRAYEEANKLASEEVNESDEEEGVNESEEDYDVDEDDELDEDDTNDGYDEDEGDA</sequence>
<proteinExistence type="predicted"/>
<keyword evidence="1" id="KW-0479">Metal-binding</keyword>
<dbReference type="EMBL" id="BQNB010019243">
    <property type="protein sequence ID" value="GJT83224.1"/>
    <property type="molecule type" value="Genomic_DNA"/>
</dbReference>
<gene>
    <name evidence="4" type="ORF">Tco_1057566</name>
</gene>
<accession>A0ABQ5H6G6</accession>
<comment type="caution">
    <text evidence="4">The sequence shown here is derived from an EMBL/GenBank/DDBJ whole genome shotgun (WGS) entry which is preliminary data.</text>
</comment>
<dbReference type="InterPro" id="IPR036875">
    <property type="entry name" value="Znf_CCHC_sf"/>
</dbReference>
<keyword evidence="1" id="KW-0863">Zinc-finger</keyword>
<evidence type="ECO:0000259" key="3">
    <source>
        <dbReference type="PROSITE" id="PS50158"/>
    </source>
</evidence>
<name>A0ABQ5H6G6_9ASTR</name>
<evidence type="ECO:0000313" key="5">
    <source>
        <dbReference type="Proteomes" id="UP001151760"/>
    </source>
</evidence>
<feature type="region of interest" description="Disordered" evidence="2">
    <location>
        <begin position="185"/>
        <end position="235"/>
    </location>
</feature>
<protein>
    <submittedName>
        <fullName evidence="4">FAR1 DNA binding domain-containing protein</fullName>
    </submittedName>
</protein>
<dbReference type="InterPro" id="IPR001878">
    <property type="entry name" value="Znf_CCHC"/>
</dbReference>